<dbReference type="PROSITE" id="PS50853">
    <property type="entry name" value="FN3"/>
    <property type="match status" value="1"/>
</dbReference>
<dbReference type="GO" id="GO:0005886">
    <property type="term" value="C:plasma membrane"/>
    <property type="evidence" value="ECO:0007669"/>
    <property type="project" value="UniProtKB-ARBA"/>
</dbReference>
<feature type="transmembrane region" description="Helical" evidence="11">
    <location>
        <begin position="461"/>
        <end position="482"/>
    </location>
</feature>
<dbReference type="SUPFAM" id="SSF49265">
    <property type="entry name" value="Fibronectin type III"/>
    <property type="match status" value="1"/>
</dbReference>
<keyword evidence="9" id="KW-0325">Glycoprotein</keyword>
<evidence type="ECO:0000256" key="6">
    <source>
        <dbReference type="ARBA" id="ARBA00022989"/>
    </source>
</evidence>
<dbReference type="InterPro" id="IPR052672">
    <property type="entry name" value="Type1_Cytokine_Rcpt_Type2"/>
</dbReference>
<keyword evidence="3 11" id="KW-0812">Transmembrane</keyword>
<protein>
    <recommendedName>
        <fullName evidence="12">Fibronectin type-III domain-containing protein</fullName>
    </recommendedName>
</protein>
<evidence type="ECO:0000256" key="9">
    <source>
        <dbReference type="ARBA" id="ARBA00023180"/>
    </source>
</evidence>
<dbReference type="InterPro" id="IPR013783">
    <property type="entry name" value="Ig-like_fold"/>
</dbReference>
<reference evidence="13" key="1">
    <citation type="submission" date="2023-08" db="EMBL/GenBank/DDBJ databases">
        <title>Pelteobagrus vachellii genome.</title>
        <authorList>
            <person name="Liu H."/>
        </authorList>
    </citation>
    <scope>NUCLEOTIDE SEQUENCE</scope>
    <source>
        <strain evidence="13">PRFRI_2022a</strain>
        <tissue evidence="13">Muscle</tissue>
    </source>
</reference>
<accession>A0AA88NLQ0</accession>
<keyword evidence="5" id="KW-0677">Repeat</keyword>
<keyword evidence="8" id="KW-0675">Receptor</keyword>
<evidence type="ECO:0000313" key="14">
    <source>
        <dbReference type="Proteomes" id="UP001187315"/>
    </source>
</evidence>
<dbReference type="AlphaFoldDB" id="A0AA88NLQ0"/>
<gene>
    <name evidence="13" type="ORF">Q7C36_006117</name>
</gene>
<feature type="domain" description="Fibronectin type-III" evidence="12">
    <location>
        <begin position="140"/>
        <end position="240"/>
    </location>
</feature>
<feature type="region of interest" description="Disordered" evidence="10">
    <location>
        <begin position="534"/>
        <end position="554"/>
    </location>
</feature>
<evidence type="ECO:0000256" key="3">
    <source>
        <dbReference type="ARBA" id="ARBA00022692"/>
    </source>
</evidence>
<comment type="subcellular location">
    <subcellularLocation>
        <location evidence="1">Membrane</location>
        <topology evidence="1">Single-pass type I membrane protein</topology>
    </subcellularLocation>
</comment>
<keyword evidence="7 11" id="KW-0472">Membrane</keyword>
<evidence type="ECO:0000256" key="11">
    <source>
        <dbReference type="SAM" id="Phobius"/>
    </source>
</evidence>
<proteinExistence type="inferred from homology"/>
<sequence length="694" mass="78054">MGHSNQARFETVASSDEERQRYESREMEIITEALRLVFLLLLSCELRDCYSVTCTGKVTLDQDIIPIGSNLTVHCLSDTVQCGRIFTMTFNEKEILRKISCANVTAQVVVNEPQSLIYCFEIHEGKSHIVCGQDIIANPIPSRPEIKEIVFTKGSLSPTLYWHSSDNMENLKPRLRFRITHDHSGWVEGNVAQLHKGTLVLLEKLEPLTLYQFELKVCTASMKNNCSLWSERFSQSSPGKAPSTKLDVWRTIMRNEQSNTQNVTVTWKPLGKEDFKGVFHHYEIVYQEKGTTYILNCSTAVTQYTIQLPLEVTDLNVSAVTSAGSSPPASVRLICSAGIPTPEIKSSHAAGGGINLTWDFSSRTSEKMLGFVVQWQCNPLKVQWKRIEKNYNSVYIQATQGDLCNISLYVERSDGVSCPSFKQIHTITNDIKTITNDLDKEIVPRIETLTMHSAAEKTRNGLVVGICLITAVPIIIVVNLLYLKCTRQRLRKVCVSMGPAWLSQNLPQLGNSNAIKLLKDERYGSDLCWQPVDSDPPLSPVEDYSPPSERKDSYPVVHREVTTEKTTVVKDWTVCPYKPQVTISQETEMVCEVSEMEEDEPLWGFFSSPIFSPFKHFPQTQGMHASLPSCLTVDGRPVSMDLNGFPFSTQTVVDGNLWTDGSLAEIVNSDQNQFQTQTVLPNDLVRCLREPCLF</sequence>
<dbReference type="EMBL" id="JAVHJS010000005">
    <property type="protein sequence ID" value="KAK2858198.1"/>
    <property type="molecule type" value="Genomic_DNA"/>
</dbReference>
<name>A0AA88NLQ0_TACVA</name>
<evidence type="ECO:0000313" key="13">
    <source>
        <dbReference type="EMBL" id="KAK2858198.1"/>
    </source>
</evidence>
<dbReference type="InterPro" id="IPR003961">
    <property type="entry name" value="FN3_dom"/>
</dbReference>
<evidence type="ECO:0000256" key="1">
    <source>
        <dbReference type="ARBA" id="ARBA00004479"/>
    </source>
</evidence>
<evidence type="ECO:0000256" key="2">
    <source>
        <dbReference type="ARBA" id="ARBA00008921"/>
    </source>
</evidence>
<dbReference type="Gene3D" id="2.60.40.10">
    <property type="entry name" value="Immunoglobulins"/>
    <property type="match status" value="1"/>
</dbReference>
<keyword evidence="4" id="KW-0732">Signal</keyword>
<dbReference type="PANTHER" id="PTHR48423">
    <property type="entry name" value="INTERLEUKIN-27 RECEPTOR SUBUNIT ALPHA"/>
    <property type="match status" value="1"/>
</dbReference>
<dbReference type="PANTHER" id="PTHR48423:SF2">
    <property type="entry name" value="INTERLEUKIN-12 RECEPTOR SUBUNIT BETA-2"/>
    <property type="match status" value="1"/>
</dbReference>
<dbReference type="Proteomes" id="UP001187315">
    <property type="component" value="Unassembled WGS sequence"/>
</dbReference>
<evidence type="ECO:0000259" key="12">
    <source>
        <dbReference type="PROSITE" id="PS50853"/>
    </source>
</evidence>
<evidence type="ECO:0000256" key="10">
    <source>
        <dbReference type="SAM" id="MobiDB-lite"/>
    </source>
</evidence>
<evidence type="ECO:0000256" key="7">
    <source>
        <dbReference type="ARBA" id="ARBA00023136"/>
    </source>
</evidence>
<comment type="similarity">
    <text evidence="2">Belongs to the type I cytokine receptor family. Type 2 subfamily.</text>
</comment>
<evidence type="ECO:0000256" key="4">
    <source>
        <dbReference type="ARBA" id="ARBA00022729"/>
    </source>
</evidence>
<keyword evidence="14" id="KW-1185">Reference proteome</keyword>
<dbReference type="CDD" id="cd00063">
    <property type="entry name" value="FN3"/>
    <property type="match status" value="1"/>
</dbReference>
<dbReference type="InterPro" id="IPR036116">
    <property type="entry name" value="FN3_sf"/>
</dbReference>
<evidence type="ECO:0000256" key="8">
    <source>
        <dbReference type="ARBA" id="ARBA00023170"/>
    </source>
</evidence>
<keyword evidence="6 11" id="KW-1133">Transmembrane helix</keyword>
<organism evidence="13 14">
    <name type="scientific">Tachysurus vachellii</name>
    <name type="common">Darkbarbel catfish</name>
    <name type="synonym">Pelteobagrus vachellii</name>
    <dbReference type="NCBI Taxonomy" id="175792"/>
    <lineage>
        <taxon>Eukaryota</taxon>
        <taxon>Metazoa</taxon>
        <taxon>Chordata</taxon>
        <taxon>Craniata</taxon>
        <taxon>Vertebrata</taxon>
        <taxon>Euteleostomi</taxon>
        <taxon>Actinopterygii</taxon>
        <taxon>Neopterygii</taxon>
        <taxon>Teleostei</taxon>
        <taxon>Ostariophysi</taxon>
        <taxon>Siluriformes</taxon>
        <taxon>Bagridae</taxon>
        <taxon>Tachysurus</taxon>
    </lineage>
</organism>
<evidence type="ECO:0000256" key="5">
    <source>
        <dbReference type="ARBA" id="ARBA00022737"/>
    </source>
</evidence>
<comment type="caution">
    <text evidence="13">The sequence shown here is derived from an EMBL/GenBank/DDBJ whole genome shotgun (WGS) entry which is preliminary data.</text>
</comment>